<dbReference type="RefSeq" id="WP_150416804.1">
    <property type="nucleotide sequence ID" value="NZ_VYQF01000011.1"/>
</dbReference>
<feature type="binding site" evidence="4">
    <location>
        <position position="88"/>
    </location>
    <ligand>
        <name>Mg(2+)</name>
        <dbReference type="ChEBI" id="CHEBI:18420"/>
        <label>1</label>
    </ligand>
</feature>
<dbReference type="Proteomes" id="UP000326903">
    <property type="component" value="Unassembled WGS sequence"/>
</dbReference>
<feature type="binding site" evidence="5">
    <location>
        <position position="66"/>
    </location>
    <ligand>
        <name>Mg(2+)</name>
        <dbReference type="ChEBI" id="CHEBI:18420"/>
        <label>1</label>
        <note>catalytic</note>
    </ligand>
</feature>
<evidence type="ECO:0000313" key="6">
    <source>
        <dbReference type="EMBL" id="KAA9035648.1"/>
    </source>
</evidence>
<evidence type="ECO:0000256" key="3">
    <source>
        <dbReference type="ARBA" id="ARBA00022842"/>
    </source>
</evidence>
<gene>
    <name evidence="4 6" type="primary">cysQ</name>
    <name evidence="6" type="ORF">FW778_20710</name>
</gene>
<keyword evidence="2 4" id="KW-0479">Metal-binding</keyword>
<dbReference type="EC" id="3.1.3.7" evidence="4"/>
<name>A0A5J5IFM0_9BACT</name>
<feature type="binding site" evidence="4">
    <location>
        <position position="66"/>
    </location>
    <ligand>
        <name>substrate</name>
    </ligand>
</feature>
<dbReference type="Gene3D" id="3.30.540.10">
    <property type="entry name" value="Fructose-1,6-Bisphosphatase, subunit A, domain 1"/>
    <property type="match status" value="1"/>
</dbReference>
<feature type="binding site" evidence="4">
    <location>
        <position position="66"/>
    </location>
    <ligand>
        <name>Mg(2+)</name>
        <dbReference type="ChEBI" id="CHEBI:18420"/>
        <label>1</label>
    </ligand>
</feature>
<keyword evidence="4 6" id="KW-0378">Hydrolase</keyword>
<feature type="binding site" evidence="5">
    <location>
        <position position="88"/>
    </location>
    <ligand>
        <name>Mg(2+)</name>
        <dbReference type="ChEBI" id="CHEBI:18420"/>
        <label>1</label>
        <note>catalytic</note>
    </ligand>
</feature>
<sequence length="258" mass="29242">MDIKPLMQIAEKAAFEAGKAIMDVYGSSDFSTELKNNKSPVTKADKNAHQLITEYLKETHLSVLSEEGSDTNFLERRSWEYFWLIDPLDGTKEFINKNGEFTVNIALLKQNKPLGGIIYRPSTGTLYTGSKETGVYKIKNGTQTQLSPLTKRTTFDELLKKDCVRIVASRSHPSPETKLFADKFKNVTLLTMGSALKFMLLLENEADIYPRYGTTMEWDTAAAHAILNASNRGVYQLDLRSELMYNKPDLRNPFFISF</sequence>
<comment type="similarity">
    <text evidence="4">Belongs to the inositol monophosphatase superfamily. CysQ family.</text>
</comment>
<dbReference type="PANTHER" id="PTHR43028:SF5">
    <property type="entry name" value="3'(2'),5'-BISPHOSPHATE NUCLEOTIDASE 1"/>
    <property type="match status" value="1"/>
</dbReference>
<dbReference type="InterPro" id="IPR020583">
    <property type="entry name" value="Inositol_monoP_metal-BS"/>
</dbReference>
<keyword evidence="7" id="KW-1185">Reference proteome</keyword>
<dbReference type="InterPro" id="IPR000760">
    <property type="entry name" value="Inositol_monophosphatase-like"/>
</dbReference>
<dbReference type="AlphaFoldDB" id="A0A5J5IFM0"/>
<dbReference type="Gene3D" id="3.40.190.80">
    <property type="match status" value="1"/>
</dbReference>
<comment type="caution">
    <text evidence="6">The sequence shown here is derived from an EMBL/GenBank/DDBJ whole genome shotgun (WGS) entry which is preliminary data.</text>
</comment>
<dbReference type="PROSITE" id="PS00629">
    <property type="entry name" value="IMP_1"/>
    <property type="match status" value="1"/>
</dbReference>
<comment type="function">
    <text evidence="4">Converts adenosine-3',5'-bisphosphate (PAP) to AMP.</text>
</comment>
<dbReference type="NCBIfam" id="TIGR01331">
    <property type="entry name" value="bisphos_cysQ"/>
    <property type="match status" value="1"/>
</dbReference>
<keyword evidence="4" id="KW-0472">Membrane</keyword>
<dbReference type="HAMAP" id="MF_02095">
    <property type="entry name" value="CysQ"/>
    <property type="match status" value="1"/>
</dbReference>
<dbReference type="CDD" id="cd01638">
    <property type="entry name" value="CysQ"/>
    <property type="match status" value="1"/>
</dbReference>
<feature type="binding site" evidence="4">
    <location>
        <begin position="88"/>
        <end position="91"/>
    </location>
    <ligand>
        <name>substrate</name>
    </ligand>
</feature>
<dbReference type="GO" id="GO:0008441">
    <property type="term" value="F:3'(2'),5'-bisphosphate nucleotidase activity"/>
    <property type="evidence" value="ECO:0007669"/>
    <property type="project" value="UniProtKB-UniRule"/>
</dbReference>
<dbReference type="GO" id="GO:0000287">
    <property type="term" value="F:magnesium ion binding"/>
    <property type="evidence" value="ECO:0007669"/>
    <property type="project" value="UniProtKB-UniRule"/>
</dbReference>
<organism evidence="6 7">
    <name type="scientific">Ginsengibacter hankyongi</name>
    <dbReference type="NCBI Taxonomy" id="2607284"/>
    <lineage>
        <taxon>Bacteria</taxon>
        <taxon>Pseudomonadati</taxon>
        <taxon>Bacteroidota</taxon>
        <taxon>Chitinophagia</taxon>
        <taxon>Chitinophagales</taxon>
        <taxon>Chitinophagaceae</taxon>
        <taxon>Ginsengibacter</taxon>
    </lineage>
</organism>
<comment type="catalytic activity">
    <reaction evidence="1 4">
        <text>adenosine 3',5'-bisphosphate + H2O = AMP + phosphate</text>
        <dbReference type="Rhea" id="RHEA:10040"/>
        <dbReference type="ChEBI" id="CHEBI:15377"/>
        <dbReference type="ChEBI" id="CHEBI:43474"/>
        <dbReference type="ChEBI" id="CHEBI:58343"/>
        <dbReference type="ChEBI" id="CHEBI:456215"/>
        <dbReference type="EC" id="3.1.3.7"/>
    </reaction>
</comment>
<feature type="binding site" evidence="5">
    <location>
        <position position="219"/>
    </location>
    <ligand>
        <name>Mg(2+)</name>
        <dbReference type="ChEBI" id="CHEBI:18420"/>
        <label>1</label>
        <note>catalytic</note>
    </ligand>
</feature>
<dbReference type="PRINTS" id="PR00377">
    <property type="entry name" value="IMPHPHTASES"/>
</dbReference>
<feature type="binding site" evidence="4">
    <location>
        <position position="86"/>
    </location>
    <ligand>
        <name>Mg(2+)</name>
        <dbReference type="ChEBI" id="CHEBI:18420"/>
        <label>1</label>
    </ligand>
</feature>
<dbReference type="SUPFAM" id="SSF56655">
    <property type="entry name" value="Carbohydrate phosphatase"/>
    <property type="match status" value="1"/>
</dbReference>
<feature type="binding site" evidence="5">
    <location>
        <position position="86"/>
    </location>
    <ligand>
        <name>Mg(2+)</name>
        <dbReference type="ChEBI" id="CHEBI:18420"/>
        <label>1</label>
        <note>catalytic</note>
    </ligand>
</feature>
<feature type="binding site" evidence="4">
    <location>
        <position position="219"/>
    </location>
    <ligand>
        <name>Mg(2+)</name>
        <dbReference type="ChEBI" id="CHEBI:18420"/>
        <label>2</label>
    </ligand>
</feature>
<evidence type="ECO:0000256" key="5">
    <source>
        <dbReference type="PIRSR" id="PIRSR600760-2"/>
    </source>
</evidence>
<proteinExistence type="inferred from homology"/>
<dbReference type="InterPro" id="IPR050725">
    <property type="entry name" value="CysQ/Inositol_MonoPase"/>
</dbReference>
<dbReference type="GO" id="GO:0000103">
    <property type="term" value="P:sulfate assimilation"/>
    <property type="evidence" value="ECO:0007669"/>
    <property type="project" value="TreeGrafter"/>
</dbReference>
<comment type="subcellular location">
    <subcellularLocation>
        <location evidence="4">Cell membrane</location>
        <topology evidence="4">Peripheral membrane protein</topology>
        <orientation evidence="4">Cytoplasmic side</orientation>
    </subcellularLocation>
</comment>
<evidence type="ECO:0000256" key="2">
    <source>
        <dbReference type="ARBA" id="ARBA00022723"/>
    </source>
</evidence>
<feature type="binding site" evidence="5">
    <location>
        <position position="89"/>
    </location>
    <ligand>
        <name>Mg(2+)</name>
        <dbReference type="ChEBI" id="CHEBI:18420"/>
        <label>1</label>
        <note>catalytic</note>
    </ligand>
</feature>
<keyword evidence="3 4" id="KW-0460">Magnesium</keyword>
<protein>
    <recommendedName>
        <fullName evidence="4">3'(2'),5'-bisphosphate nucleotidase CysQ</fullName>
        <ecNumber evidence="4">3.1.3.7</ecNumber>
    </recommendedName>
    <alternativeName>
        <fullName evidence="4">3'(2'),5-bisphosphonucleoside 3'(2')-phosphohydrolase</fullName>
    </alternativeName>
    <alternativeName>
        <fullName evidence="4">3'-phosphoadenosine 5'-phosphate phosphatase</fullName>
        <shortName evidence="4">PAP phosphatase</shortName>
    </alternativeName>
</protein>
<accession>A0A5J5IFM0</accession>
<dbReference type="EMBL" id="VYQF01000011">
    <property type="protein sequence ID" value="KAA9035648.1"/>
    <property type="molecule type" value="Genomic_DNA"/>
</dbReference>
<feature type="binding site" evidence="4">
    <location>
        <position position="89"/>
    </location>
    <ligand>
        <name>Mg(2+)</name>
        <dbReference type="ChEBI" id="CHEBI:18420"/>
        <label>2</label>
    </ligand>
</feature>
<evidence type="ECO:0000256" key="4">
    <source>
        <dbReference type="HAMAP-Rule" id="MF_02095"/>
    </source>
</evidence>
<evidence type="ECO:0000313" key="7">
    <source>
        <dbReference type="Proteomes" id="UP000326903"/>
    </source>
</evidence>
<reference evidence="6 7" key="1">
    <citation type="submission" date="2019-09" db="EMBL/GenBank/DDBJ databases">
        <title>Draft genome sequence of Ginsengibacter sp. BR5-29.</title>
        <authorList>
            <person name="Im W.-T."/>
        </authorList>
    </citation>
    <scope>NUCLEOTIDE SEQUENCE [LARGE SCALE GENOMIC DNA]</scope>
    <source>
        <strain evidence="6 7">BR5-29</strain>
    </source>
</reference>
<dbReference type="GO" id="GO:0005886">
    <property type="term" value="C:plasma membrane"/>
    <property type="evidence" value="ECO:0007669"/>
    <property type="project" value="UniProtKB-SubCell"/>
</dbReference>
<evidence type="ECO:0000256" key="1">
    <source>
        <dbReference type="ARBA" id="ARBA00001625"/>
    </source>
</evidence>
<dbReference type="Pfam" id="PF00459">
    <property type="entry name" value="Inositol_P"/>
    <property type="match status" value="1"/>
</dbReference>
<dbReference type="PANTHER" id="PTHR43028">
    <property type="entry name" value="3'(2'),5'-BISPHOSPHATE NUCLEOTIDASE 1"/>
    <property type="match status" value="1"/>
</dbReference>
<dbReference type="GO" id="GO:0050427">
    <property type="term" value="P:3'-phosphoadenosine 5'-phosphosulfate metabolic process"/>
    <property type="evidence" value="ECO:0007669"/>
    <property type="project" value="TreeGrafter"/>
</dbReference>
<keyword evidence="4" id="KW-1003">Cell membrane</keyword>
<feature type="binding site" evidence="4">
    <location>
        <position position="86"/>
    </location>
    <ligand>
        <name>Mg(2+)</name>
        <dbReference type="ChEBI" id="CHEBI:18420"/>
        <label>2</label>
    </ligand>
</feature>
<feature type="binding site" evidence="4">
    <location>
        <position position="219"/>
    </location>
    <ligand>
        <name>substrate</name>
    </ligand>
</feature>
<comment type="cofactor">
    <cofactor evidence="4 5">
        <name>Mg(2+)</name>
        <dbReference type="ChEBI" id="CHEBI:18420"/>
    </cofactor>
</comment>
<dbReference type="InterPro" id="IPR006240">
    <property type="entry name" value="CysQ"/>
</dbReference>